<evidence type="ECO:0000313" key="1">
    <source>
        <dbReference type="EMBL" id="BDI04514.1"/>
    </source>
</evidence>
<gene>
    <name evidence="1" type="ORF">CATMQ487_14840</name>
</gene>
<accession>A0ABN6PHM9</accession>
<dbReference type="RefSeq" id="WP_251972626.1">
    <property type="nucleotide sequence ID" value="NZ_AP025730.1"/>
</dbReference>
<protein>
    <submittedName>
        <fullName evidence="1">Uncharacterized protein</fullName>
    </submittedName>
</protein>
<name>A0ABN6PHM9_9BURK</name>
<organism evidence="1 2">
    <name type="scientific">Sphaerotilus microaerophilus</name>
    <dbReference type="NCBI Taxonomy" id="2914710"/>
    <lineage>
        <taxon>Bacteria</taxon>
        <taxon>Pseudomonadati</taxon>
        <taxon>Pseudomonadota</taxon>
        <taxon>Betaproteobacteria</taxon>
        <taxon>Burkholderiales</taxon>
        <taxon>Sphaerotilaceae</taxon>
        <taxon>Sphaerotilus</taxon>
    </lineage>
</organism>
<keyword evidence="2" id="KW-1185">Reference proteome</keyword>
<dbReference type="Proteomes" id="UP001057498">
    <property type="component" value="Chromosome"/>
</dbReference>
<dbReference type="EMBL" id="AP025730">
    <property type="protein sequence ID" value="BDI04514.1"/>
    <property type="molecule type" value="Genomic_DNA"/>
</dbReference>
<evidence type="ECO:0000313" key="2">
    <source>
        <dbReference type="Proteomes" id="UP001057498"/>
    </source>
</evidence>
<proteinExistence type="predicted"/>
<sequence length="120" mass="13293">MTTTENKSTDADRVQFRAFSWVADEAAGELMPAAMLNRSVETSRNLVGGLGVVLAMLEREELDREVLDEHGAPFAPFFTAPDRGNLLRMCIGICDALRDAADLTIERMSEYREANNGGRR</sequence>
<reference evidence="1" key="1">
    <citation type="submission" date="2022-04" db="EMBL/GenBank/DDBJ databases">
        <title>Whole genome sequence of Sphaerotilus sp. FB-5.</title>
        <authorList>
            <person name="Takeda M."/>
            <person name="Narihara S."/>
            <person name="Akimoto M."/>
            <person name="Akimoto R."/>
            <person name="Nishiyashiki S."/>
            <person name="Murakami T."/>
        </authorList>
    </citation>
    <scope>NUCLEOTIDE SEQUENCE</scope>
    <source>
        <strain evidence="1">FB-5</strain>
    </source>
</reference>